<reference evidence="1 2" key="1">
    <citation type="submission" date="2016-01" db="EMBL/GenBank/DDBJ databases">
        <authorList>
            <person name="Oliw E.H."/>
        </authorList>
    </citation>
    <scope>NUCLEOTIDE SEQUENCE [LARGE SCALE GENOMIC DNA]</scope>
    <source>
        <strain evidence="1 2">Kerr 14</strain>
    </source>
</reference>
<evidence type="ECO:0000313" key="2">
    <source>
        <dbReference type="Proteomes" id="UP000191897"/>
    </source>
</evidence>
<organism evidence="1 2">
    <name type="scientific">Agrobacterium tumefaciens str. Kerr 14</name>
    <dbReference type="NCBI Taxonomy" id="1183424"/>
    <lineage>
        <taxon>Bacteria</taxon>
        <taxon>Pseudomonadati</taxon>
        <taxon>Pseudomonadota</taxon>
        <taxon>Alphaproteobacteria</taxon>
        <taxon>Hyphomicrobiales</taxon>
        <taxon>Rhizobiaceae</taxon>
        <taxon>Rhizobium/Agrobacterium group</taxon>
        <taxon>Agrobacterium</taxon>
        <taxon>Agrobacterium tumefaciens complex</taxon>
    </lineage>
</organism>
<evidence type="ECO:0000313" key="1">
    <source>
        <dbReference type="EMBL" id="CUX45956.1"/>
    </source>
</evidence>
<gene>
    <name evidence="1" type="ORF">AGR4C_Lc100028</name>
</gene>
<proteinExistence type="predicted"/>
<dbReference type="Proteomes" id="UP000191897">
    <property type="component" value="Unassembled WGS sequence"/>
</dbReference>
<protein>
    <submittedName>
        <fullName evidence="1">Uncharacterized protein</fullName>
    </submittedName>
</protein>
<name>A0A1S7R2Y9_AGRTU</name>
<dbReference type="AlphaFoldDB" id="A0A1S7R2Y9"/>
<dbReference type="EMBL" id="FBWC01000020">
    <property type="protein sequence ID" value="CUX45956.1"/>
    <property type="molecule type" value="Genomic_DNA"/>
</dbReference>
<sequence length="55" mass="6157">MPGTCPVKETGKGGRVVTLIKRKGSYAFENVQVKIRRHGSRCRIGGRHRKSGFCR</sequence>
<accession>A0A1S7R2Y9</accession>